<name>A0ABT9NJ01_9ACTN</name>
<accession>A0ABT9NJ01</accession>
<evidence type="ECO:0000313" key="1">
    <source>
        <dbReference type="EMBL" id="MDP9820393.1"/>
    </source>
</evidence>
<proteinExistence type="predicted"/>
<evidence type="ECO:0000313" key="2">
    <source>
        <dbReference type="Proteomes" id="UP001240447"/>
    </source>
</evidence>
<dbReference type="Proteomes" id="UP001240447">
    <property type="component" value="Unassembled WGS sequence"/>
</dbReference>
<keyword evidence="2" id="KW-1185">Reference proteome</keyword>
<comment type="caution">
    <text evidence="1">The sequence shown here is derived from an EMBL/GenBank/DDBJ whole genome shotgun (WGS) entry which is preliminary data.</text>
</comment>
<sequence length="65" mass="6801">MEHEEPIPLCPECGLEMSTEVLGERVAEPGPHGSLAGEIEIRWVCKEPGCRSNQPGSLGGDNGGG</sequence>
<protein>
    <submittedName>
        <fullName evidence="1">Uncharacterized protein</fullName>
    </submittedName>
</protein>
<dbReference type="RefSeq" id="WP_181641582.1">
    <property type="nucleotide sequence ID" value="NZ_CCXJ01000102.1"/>
</dbReference>
<organism evidence="1 2">
    <name type="scientific">Nocardioides massiliensis</name>
    <dbReference type="NCBI Taxonomy" id="1325935"/>
    <lineage>
        <taxon>Bacteria</taxon>
        <taxon>Bacillati</taxon>
        <taxon>Actinomycetota</taxon>
        <taxon>Actinomycetes</taxon>
        <taxon>Propionibacteriales</taxon>
        <taxon>Nocardioidaceae</taxon>
        <taxon>Nocardioides</taxon>
    </lineage>
</organism>
<dbReference type="EMBL" id="JAUSQM010000001">
    <property type="protein sequence ID" value="MDP9820393.1"/>
    <property type="molecule type" value="Genomic_DNA"/>
</dbReference>
<gene>
    <name evidence="1" type="ORF">J2S59_000202</name>
</gene>
<reference evidence="1 2" key="1">
    <citation type="submission" date="2023-07" db="EMBL/GenBank/DDBJ databases">
        <title>Sequencing the genomes of 1000 actinobacteria strains.</title>
        <authorList>
            <person name="Klenk H.-P."/>
        </authorList>
    </citation>
    <scope>NUCLEOTIDE SEQUENCE [LARGE SCALE GENOMIC DNA]</scope>
    <source>
        <strain evidence="1 2">GD13</strain>
    </source>
</reference>